<evidence type="ECO:0000256" key="1">
    <source>
        <dbReference type="SAM" id="Phobius"/>
    </source>
</evidence>
<comment type="caution">
    <text evidence="2">The sequence shown here is derived from an EMBL/GenBank/DDBJ whole genome shotgun (WGS) entry which is preliminary data.</text>
</comment>
<sequence length="46" mass="5003">MTLVPIHAGPNLPLSPRLAVTILGVGAVVFFLVLFDIYRREVGGWP</sequence>
<keyword evidence="3" id="KW-1185">Reference proteome</keyword>
<gene>
    <name evidence="2" type="ORF">OS889_03255</name>
</gene>
<keyword evidence="1" id="KW-1133">Transmembrane helix</keyword>
<keyword evidence="1" id="KW-0472">Membrane</keyword>
<proteinExistence type="predicted"/>
<accession>A0ABD5MAH9</accession>
<feature type="transmembrane region" description="Helical" evidence="1">
    <location>
        <begin position="18"/>
        <end position="38"/>
    </location>
</feature>
<dbReference type="EMBL" id="JBGNYA010000001">
    <property type="protein sequence ID" value="MFA1610023.1"/>
    <property type="molecule type" value="Genomic_DNA"/>
</dbReference>
<keyword evidence="1" id="KW-0812">Transmembrane</keyword>
<organism evidence="2 3">
    <name type="scientific">Halobellus rubicundus</name>
    <dbReference type="NCBI Taxonomy" id="2996466"/>
    <lineage>
        <taxon>Archaea</taxon>
        <taxon>Methanobacteriati</taxon>
        <taxon>Methanobacteriota</taxon>
        <taxon>Stenosarchaea group</taxon>
        <taxon>Halobacteria</taxon>
        <taxon>Halobacteriales</taxon>
        <taxon>Haloferacaceae</taxon>
        <taxon>Halobellus</taxon>
    </lineage>
</organism>
<reference evidence="2 3" key="1">
    <citation type="submission" date="2024-08" db="EMBL/GenBank/DDBJ databases">
        <title>Halobellus sp. MBLA0158 whole genome sequence.</title>
        <authorList>
            <person name="Hwang C.Y."/>
            <person name="Cho E.-S."/>
            <person name="Seo M.-J."/>
        </authorList>
    </citation>
    <scope>NUCLEOTIDE SEQUENCE [LARGE SCALE GENOMIC DNA]</scope>
    <source>
        <strain evidence="2 3">MBLA0158</strain>
    </source>
</reference>
<name>A0ABD5MAH9_9EURY</name>
<dbReference type="RefSeq" id="WP_372387228.1">
    <property type="nucleotide sequence ID" value="NZ_JBGNYA010000001.1"/>
</dbReference>
<evidence type="ECO:0008006" key="4">
    <source>
        <dbReference type="Google" id="ProtNLM"/>
    </source>
</evidence>
<dbReference type="Proteomes" id="UP001570511">
    <property type="component" value="Unassembled WGS sequence"/>
</dbReference>
<protein>
    <recommendedName>
        <fullName evidence="4">ABC transporter permease</fullName>
    </recommendedName>
</protein>
<dbReference type="AlphaFoldDB" id="A0ABD5MAH9"/>
<evidence type="ECO:0000313" key="2">
    <source>
        <dbReference type="EMBL" id="MFA1610023.1"/>
    </source>
</evidence>
<evidence type="ECO:0000313" key="3">
    <source>
        <dbReference type="Proteomes" id="UP001570511"/>
    </source>
</evidence>